<reference evidence="4" key="1">
    <citation type="journal article" date="2020" name="mSystems">
        <title>Genome- and Community-Level Interaction Insights into Carbon Utilization and Element Cycling Functions of Hydrothermarchaeota in Hydrothermal Sediment.</title>
        <authorList>
            <person name="Zhou Z."/>
            <person name="Liu Y."/>
            <person name="Xu W."/>
            <person name="Pan J."/>
            <person name="Luo Z.H."/>
            <person name="Li M."/>
        </authorList>
    </citation>
    <scope>NUCLEOTIDE SEQUENCE [LARGE SCALE GENOMIC DNA]</scope>
    <source>
        <strain evidence="4">SpSt-16</strain>
    </source>
</reference>
<dbReference type="PIRSF" id="PIRSF004960">
    <property type="entry name" value="MtrH_MtxH"/>
    <property type="match status" value="1"/>
</dbReference>
<gene>
    <name evidence="4" type="ORF">ENO77_03805</name>
</gene>
<evidence type="ECO:0000256" key="1">
    <source>
        <dbReference type="ARBA" id="ARBA00006230"/>
    </source>
</evidence>
<dbReference type="InterPro" id="IPR023467">
    <property type="entry name" value="MeTrfase_MtrH/MtxH"/>
</dbReference>
<sequence>MFRYGLEQKVFEIKGVKVGGQPGENPPVLVGSIFYHKHKIVEDDKSGVFKREEAEKLIKGVEELYDKTRIPFMLDVVGSSPEAIVKYIDFVASVTQAPLLIDTLGDIATASAALKHAKEVGLVDRVIYNSLTAKSKDEEYKILQENGVDKAVLLLYTDKILDVDARIKSLQAMLEKTKSYGIDKFLVDTFVMDLPSLSAALRAGIEVKKRYGLPVGCGAHNAVSAQRKAFKDRFGAEWVKTMELSTNLAPIVLGSDFVLYGPIEASSEVFAAVYAIYTSYRYMKRFNLGIQL</sequence>
<dbReference type="Gene3D" id="3.20.20.20">
    <property type="entry name" value="Dihydropteroate synthase-like"/>
    <property type="match status" value="1"/>
</dbReference>
<evidence type="ECO:0000256" key="3">
    <source>
        <dbReference type="ARBA" id="ARBA00022679"/>
    </source>
</evidence>
<dbReference type="InterPro" id="IPR011005">
    <property type="entry name" value="Dihydropteroate_synth-like_sf"/>
</dbReference>
<organism evidence="4">
    <name type="scientific">Ignisphaera aggregans</name>
    <dbReference type="NCBI Taxonomy" id="334771"/>
    <lineage>
        <taxon>Archaea</taxon>
        <taxon>Thermoproteota</taxon>
        <taxon>Thermoprotei</taxon>
        <taxon>Desulfurococcales</taxon>
        <taxon>Desulfurococcaceae</taxon>
        <taxon>Ignisphaera</taxon>
    </lineage>
</organism>
<dbReference type="Pfam" id="PF02007">
    <property type="entry name" value="MtrH"/>
    <property type="match status" value="1"/>
</dbReference>
<keyword evidence="3 4" id="KW-0808">Transferase</keyword>
<dbReference type="GO" id="GO:0006730">
    <property type="term" value="P:one-carbon metabolic process"/>
    <property type="evidence" value="ECO:0007669"/>
    <property type="project" value="InterPro"/>
</dbReference>
<dbReference type="GO" id="GO:0008168">
    <property type="term" value="F:methyltransferase activity"/>
    <property type="evidence" value="ECO:0007669"/>
    <property type="project" value="UniProtKB-KW"/>
</dbReference>
<name>A0A7C2V9P4_9CREN</name>
<dbReference type="SUPFAM" id="SSF51717">
    <property type="entry name" value="Dihydropteroate synthetase-like"/>
    <property type="match status" value="1"/>
</dbReference>
<dbReference type="EC" id="2.1.1.86" evidence="4"/>
<evidence type="ECO:0000256" key="2">
    <source>
        <dbReference type="ARBA" id="ARBA00022603"/>
    </source>
</evidence>
<comment type="similarity">
    <text evidence="1">Belongs to the MtrH family.</text>
</comment>
<protein>
    <submittedName>
        <fullName evidence="4">Tetrahydromethanopterin S-methyltransferase subunit H</fullName>
        <ecNumber evidence="4">2.1.1.86</ecNumber>
    </submittedName>
</protein>
<dbReference type="NCBIfam" id="NF002142">
    <property type="entry name" value="PRK00979.1-1"/>
    <property type="match status" value="1"/>
</dbReference>
<dbReference type="AlphaFoldDB" id="A0A7C2V9P4"/>
<comment type="caution">
    <text evidence="4">The sequence shown here is derived from an EMBL/GenBank/DDBJ whole genome shotgun (WGS) entry which is preliminary data.</text>
</comment>
<dbReference type="EMBL" id="DSGT01000009">
    <property type="protein sequence ID" value="HEW53272.1"/>
    <property type="molecule type" value="Genomic_DNA"/>
</dbReference>
<dbReference type="GO" id="GO:0032259">
    <property type="term" value="P:methylation"/>
    <property type="evidence" value="ECO:0007669"/>
    <property type="project" value="UniProtKB-KW"/>
</dbReference>
<keyword evidence="2 4" id="KW-0489">Methyltransferase</keyword>
<accession>A0A7C2V9P4</accession>
<proteinExistence type="inferred from homology"/>
<evidence type="ECO:0000313" key="4">
    <source>
        <dbReference type="EMBL" id="HEW53272.1"/>
    </source>
</evidence>